<protein>
    <submittedName>
        <fullName evidence="1">Uncharacterized protein</fullName>
    </submittedName>
</protein>
<dbReference type="EMBL" id="JBHMCR010000009">
    <property type="protein sequence ID" value="MFB9522100.1"/>
    <property type="molecule type" value="Genomic_DNA"/>
</dbReference>
<proteinExistence type="predicted"/>
<evidence type="ECO:0000313" key="2">
    <source>
        <dbReference type="Proteomes" id="UP001589718"/>
    </source>
</evidence>
<name>A0ABV5PFW0_STRCM</name>
<accession>A0ABV5PFW0</accession>
<dbReference type="Proteomes" id="UP001589718">
    <property type="component" value="Unassembled WGS sequence"/>
</dbReference>
<gene>
    <name evidence="1" type="ORF">ACFFTU_19325</name>
</gene>
<organism evidence="1 2">
    <name type="scientific">Streptomyces cremeus</name>
    <dbReference type="NCBI Taxonomy" id="66881"/>
    <lineage>
        <taxon>Bacteria</taxon>
        <taxon>Bacillati</taxon>
        <taxon>Actinomycetota</taxon>
        <taxon>Actinomycetes</taxon>
        <taxon>Kitasatosporales</taxon>
        <taxon>Streptomycetaceae</taxon>
        <taxon>Streptomyces</taxon>
    </lineage>
</organism>
<evidence type="ECO:0000313" key="1">
    <source>
        <dbReference type="EMBL" id="MFB9522100.1"/>
    </source>
</evidence>
<sequence length="112" mass="11902">MATLFDKRELHVIALSDRDALLGLLRDALDATGADDAERPGLERAVALVAGAPETPQAEMRGRWARERIEAAGAKAEADSVRAIKALRKAEPQLGLYEALILTKEAAAAGGR</sequence>
<keyword evidence="2" id="KW-1185">Reference proteome</keyword>
<reference evidence="1 2" key="1">
    <citation type="submission" date="2024-09" db="EMBL/GenBank/DDBJ databases">
        <authorList>
            <person name="Sun Q."/>
            <person name="Mori K."/>
        </authorList>
    </citation>
    <scope>NUCLEOTIDE SEQUENCE [LARGE SCALE GENOMIC DNA]</scope>
    <source>
        <strain evidence="1 2">JCM 4362</strain>
    </source>
</reference>
<comment type="caution">
    <text evidence="1">The sequence shown here is derived from an EMBL/GenBank/DDBJ whole genome shotgun (WGS) entry which is preliminary data.</text>
</comment>
<dbReference type="RefSeq" id="WP_345228846.1">
    <property type="nucleotide sequence ID" value="NZ_BAAAXE010000015.1"/>
</dbReference>